<feature type="domain" description="ABC transmembrane type-1" evidence="9">
    <location>
        <begin position="18"/>
        <end position="300"/>
    </location>
</feature>
<dbReference type="InterPro" id="IPR011527">
    <property type="entry name" value="ABC1_TM_dom"/>
</dbReference>
<organism evidence="10 11">
    <name type="scientific">Tumebacillus lipolyticus</name>
    <dbReference type="NCBI Taxonomy" id="1280370"/>
    <lineage>
        <taxon>Bacteria</taxon>
        <taxon>Bacillati</taxon>
        <taxon>Bacillota</taxon>
        <taxon>Bacilli</taxon>
        <taxon>Bacillales</taxon>
        <taxon>Alicyclobacillaceae</taxon>
        <taxon>Tumebacillus</taxon>
    </lineage>
</organism>
<dbReference type="SUPFAM" id="SSF52540">
    <property type="entry name" value="P-loop containing nucleoside triphosphate hydrolases"/>
    <property type="match status" value="1"/>
</dbReference>
<evidence type="ECO:0000259" key="8">
    <source>
        <dbReference type="PROSITE" id="PS50893"/>
    </source>
</evidence>
<name>A0ABW4ZXH4_9BACL</name>
<evidence type="ECO:0000256" key="6">
    <source>
        <dbReference type="ARBA" id="ARBA00023136"/>
    </source>
</evidence>
<evidence type="ECO:0000313" key="10">
    <source>
        <dbReference type="EMBL" id="MFD2169910.1"/>
    </source>
</evidence>
<feature type="domain" description="ABC transporter" evidence="8">
    <location>
        <begin position="333"/>
        <end position="565"/>
    </location>
</feature>
<protein>
    <submittedName>
        <fullName evidence="10">ABC transporter ATP-binding protein</fullName>
    </submittedName>
</protein>
<accession>A0ABW4ZXH4</accession>
<dbReference type="InterPro" id="IPR039421">
    <property type="entry name" value="Type_1_exporter"/>
</dbReference>
<sequence>MYRTLLKQGLSAQKGRVAFLFCLLIGGALIQIGSPLLLREYIDQASAGGALSALYMAGAMYLLLMIVKQAVQLLGTYASEQIGWSATNRLRSLLFAHGLKLHMGWHQQKTSGEMMERVDGDVTALANFFSRFVLHVAGNVLLLVGMVAVMFTVDLWAGLAFLLFVGGALWVLNRVREIAVPHWMAARQSSAEFHGFVGERLNGLEEIKANGAGQHVLRQFFAQMYGLFTKERTAYVRGRALWPMTVALFAVGYLIVFVLGSVLFKAGTITLGTFYLMFAYIELVRGPLDQITEELQDFQKAAASVKRVGELLGVQSKEVDQGRCDLPSGMLSVSFEQVEFGYGETPVLRDVSFALQPGKVLGVLGRTGSGKTSLTRLLLRLHDPKRGRVQIGGLDVREVPLAKLRQQVGMVTQEVRLFRGTVRENATLFDASVADEQIVEVLTELGLGEWLSRLPNGLDTLLESGGGLSAGQAQLLSFARVFLRNPGLVILDEASSRLDPATERLIERAVRKLLQGRTAIVIAHRLETLQLVDEVLILADGQVVEHGAREALQAEPSSMLWQLQHTEQEATLS</sequence>
<dbReference type="InterPro" id="IPR003439">
    <property type="entry name" value="ABC_transporter-like_ATP-bd"/>
</dbReference>
<dbReference type="Proteomes" id="UP001597343">
    <property type="component" value="Unassembled WGS sequence"/>
</dbReference>
<comment type="caution">
    <text evidence="10">The sequence shown here is derived from an EMBL/GenBank/DDBJ whole genome shotgun (WGS) entry which is preliminary data.</text>
</comment>
<dbReference type="EMBL" id="JBHUIO010000005">
    <property type="protein sequence ID" value="MFD2169910.1"/>
    <property type="molecule type" value="Genomic_DNA"/>
</dbReference>
<keyword evidence="3" id="KW-0547">Nucleotide-binding</keyword>
<dbReference type="Pfam" id="PF00005">
    <property type="entry name" value="ABC_tran"/>
    <property type="match status" value="1"/>
</dbReference>
<evidence type="ECO:0000256" key="2">
    <source>
        <dbReference type="ARBA" id="ARBA00022692"/>
    </source>
</evidence>
<dbReference type="Gene3D" id="3.40.50.300">
    <property type="entry name" value="P-loop containing nucleotide triphosphate hydrolases"/>
    <property type="match status" value="1"/>
</dbReference>
<dbReference type="GO" id="GO:0005524">
    <property type="term" value="F:ATP binding"/>
    <property type="evidence" value="ECO:0007669"/>
    <property type="project" value="UniProtKB-KW"/>
</dbReference>
<feature type="transmembrane region" description="Helical" evidence="7">
    <location>
        <begin position="17"/>
        <end position="38"/>
    </location>
</feature>
<dbReference type="PROSITE" id="PS00211">
    <property type="entry name" value="ABC_TRANSPORTER_1"/>
    <property type="match status" value="1"/>
</dbReference>
<dbReference type="PROSITE" id="PS50893">
    <property type="entry name" value="ABC_TRANSPORTER_2"/>
    <property type="match status" value="1"/>
</dbReference>
<dbReference type="RefSeq" id="WP_386045426.1">
    <property type="nucleotide sequence ID" value="NZ_JBHUIO010000005.1"/>
</dbReference>
<dbReference type="CDD" id="cd07346">
    <property type="entry name" value="ABC_6TM_exporters"/>
    <property type="match status" value="1"/>
</dbReference>
<keyword evidence="4 10" id="KW-0067">ATP-binding</keyword>
<feature type="transmembrane region" description="Helical" evidence="7">
    <location>
        <begin position="132"/>
        <end position="149"/>
    </location>
</feature>
<dbReference type="InterPro" id="IPR003593">
    <property type="entry name" value="AAA+_ATPase"/>
</dbReference>
<evidence type="ECO:0000256" key="1">
    <source>
        <dbReference type="ARBA" id="ARBA00004651"/>
    </source>
</evidence>
<dbReference type="PROSITE" id="PS50929">
    <property type="entry name" value="ABC_TM1F"/>
    <property type="match status" value="1"/>
</dbReference>
<evidence type="ECO:0000256" key="7">
    <source>
        <dbReference type="SAM" id="Phobius"/>
    </source>
</evidence>
<keyword evidence="5 7" id="KW-1133">Transmembrane helix</keyword>
<keyword evidence="2 7" id="KW-0812">Transmembrane</keyword>
<feature type="transmembrane region" description="Helical" evidence="7">
    <location>
        <begin position="155"/>
        <end position="172"/>
    </location>
</feature>
<evidence type="ECO:0000256" key="5">
    <source>
        <dbReference type="ARBA" id="ARBA00022989"/>
    </source>
</evidence>
<dbReference type="PANTHER" id="PTHR24221:SF654">
    <property type="entry name" value="ATP-BINDING CASSETTE SUB-FAMILY B MEMBER 6"/>
    <property type="match status" value="1"/>
</dbReference>
<dbReference type="SUPFAM" id="SSF90123">
    <property type="entry name" value="ABC transporter transmembrane region"/>
    <property type="match status" value="1"/>
</dbReference>
<evidence type="ECO:0000313" key="11">
    <source>
        <dbReference type="Proteomes" id="UP001597343"/>
    </source>
</evidence>
<dbReference type="PANTHER" id="PTHR24221">
    <property type="entry name" value="ATP-BINDING CASSETTE SUB-FAMILY B"/>
    <property type="match status" value="1"/>
</dbReference>
<dbReference type="InterPro" id="IPR017871">
    <property type="entry name" value="ABC_transporter-like_CS"/>
</dbReference>
<reference evidence="11" key="1">
    <citation type="journal article" date="2019" name="Int. J. Syst. Evol. Microbiol.">
        <title>The Global Catalogue of Microorganisms (GCM) 10K type strain sequencing project: providing services to taxonomists for standard genome sequencing and annotation.</title>
        <authorList>
            <consortium name="The Broad Institute Genomics Platform"/>
            <consortium name="The Broad Institute Genome Sequencing Center for Infectious Disease"/>
            <person name="Wu L."/>
            <person name="Ma J."/>
        </authorList>
    </citation>
    <scope>NUCLEOTIDE SEQUENCE [LARGE SCALE GENOMIC DNA]</scope>
    <source>
        <strain evidence="11">CGMCC 1.13574</strain>
    </source>
</reference>
<dbReference type="Gene3D" id="1.20.1560.10">
    <property type="entry name" value="ABC transporter type 1, transmembrane domain"/>
    <property type="match status" value="1"/>
</dbReference>
<evidence type="ECO:0000259" key="9">
    <source>
        <dbReference type="PROSITE" id="PS50929"/>
    </source>
</evidence>
<feature type="transmembrane region" description="Helical" evidence="7">
    <location>
        <begin position="44"/>
        <end position="64"/>
    </location>
</feature>
<dbReference type="Pfam" id="PF00664">
    <property type="entry name" value="ABC_membrane"/>
    <property type="match status" value="1"/>
</dbReference>
<dbReference type="SMART" id="SM00382">
    <property type="entry name" value="AAA"/>
    <property type="match status" value="1"/>
</dbReference>
<evidence type="ECO:0000256" key="3">
    <source>
        <dbReference type="ARBA" id="ARBA00022741"/>
    </source>
</evidence>
<dbReference type="InterPro" id="IPR036640">
    <property type="entry name" value="ABC1_TM_sf"/>
</dbReference>
<proteinExistence type="predicted"/>
<gene>
    <name evidence="10" type="ORF">ACFSOY_07875</name>
</gene>
<dbReference type="InterPro" id="IPR027417">
    <property type="entry name" value="P-loop_NTPase"/>
</dbReference>
<keyword evidence="11" id="KW-1185">Reference proteome</keyword>
<keyword evidence="6 7" id="KW-0472">Membrane</keyword>
<feature type="transmembrane region" description="Helical" evidence="7">
    <location>
        <begin position="240"/>
        <end position="260"/>
    </location>
</feature>
<comment type="subcellular location">
    <subcellularLocation>
        <location evidence="1">Cell membrane</location>
        <topology evidence="1">Multi-pass membrane protein</topology>
    </subcellularLocation>
</comment>
<evidence type="ECO:0000256" key="4">
    <source>
        <dbReference type="ARBA" id="ARBA00022840"/>
    </source>
</evidence>